<dbReference type="EMBL" id="BMIU01000011">
    <property type="protein sequence ID" value="GGF35630.1"/>
    <property type="molecule type" value="Genomic_DNA"/>
</dbReference>
<evidence type="ECO:0000313" key="2">
    <source>
        <dbReference type="Proteomes" id="UP000647339"/>
    </source>
</evidence>
<organism evidence="1 2">
    <name type="scientific">Echinicola rosea</name>
    <dbReference type="NCBI Taxonomy" id="1807691"/>
    <lineage>
        <taxon>Bacteria</taxon>
        <taxon>Pseudomonadati</taxon>
        <taxon>Bacteroidota</taxon>
        <taxon>Cytophagia</taxon>
        <taxon>Cytophagales</taxon>
        <taxon>Cyclobacteriaceae</taxon>
        <taxon>Echinicola</taxon>
    </lineage>
</organism>
<protein>
    <submittedName>
        <fullName evidence="1">Uncharacterized protein</fullName>
    </submittedName>
</protein>
<dbReference type="Proteomes" id="UP000647339">
    <property type="component" value="Unassembled WGS sequence"/>
</dbReference>
<keyword evidence="2" id="KW-1185">Reference proteome</keyword>
<reference evidence="2" key="1">
    <citation type="journal article" date="2019" name="Int. J. Syst. Evol. Microbiol.">
        <title>The Global Catalogue of Microorganisms (GCM) 10K type strain sequencing project: providing services to taxonomists for standard genome sequencing and annotation.</title>
        <authorList>
            <consortium name="The Broad Institute Genomics Platform"/>
            <consortium name="The Broad Institute Genome Sequencing Center for Infectious Disease"/>
            <person name="Wu L."/>
            <person name="Ma J."/>
        </authorList>
    </citation>
    <scope>NUCLEOTIDE SEQUENCE [LARGE SCALE GENOMIC DNA]</scope>
    <source>
        <strain evidence="2">CGMCC 1.15407</strain>
    </source>
</reference>
<accession>A0ABQ1V4R4</accession>
<gene>
    <name evidence="1" type="ORF">GCM10011339_24980</name>
</gene>
<proteinExistence type="predicted"/>
<comment type="caution">
    <text evidence="1">The sequence shown here is derived from an EMBL/GenBank/DDBJ whole genome shotgun (WGS) entry which is preliminary data.</text>
</comment>
<evidence type="ECO:0000313" key="1">
    <source>
        <dbReference type="EMBL" id="GGF35630.1"/>
    </source>
</evidence>
<sequence>MLLVTSGDNKETEHLEIERESKIVIVYNRLNVNTKVDSLAHPKDNLFKLIRRPIYDAGAEISITHGIHSSEKIKISRSALALENVYFDEDMVNSEWSELHGNDCYIIFQDNYFTNGSLEPDFEFTAYHAKVSFIPYH</sequence>
<name>A0ABQ1V4R4_9BACT</name>